<dbReference type="Pfam" id="PF01841">
    <property type="entry name" value="Transglut_core"/>
    <property type="match status" value="1"/>
</dbReference>
<dbReference type="PANTHER" id="PTHR38339">
    <property type="entry name" value="TRANSGLUTAMINASE DOMAIN PROTEIN"/>
    <property type="match status" value="1"/>
</dbReference>
<evidence type="ECO:0000313" key="3">
    <source>
        <dbReference type="Proteomes" id="UP000029381"/>
    </source>
</evidence>
<dbReference type="AlphaFoldDB" id="A0A091BU68"/>
<dbReference type="Gene3D" id="3.10.620.30">
    <property type="match status" value="1"/>
</dbReference>
<accession>A0A091BU68</accession>
<organism evidence="2 3">
    <name type="scientific">Tetragenococcus muriaticus 3MR10-3</name>
    <dbReference type="NCBI Taxonomy" id="1302648"/>
    <lineage>
        <taxon>Bacteria</taxon>
        <taxon>Bacillati</taxon>
        <taxon>Bacillota</taxon>
        <taxon>Bacilli</taxon>
        <taxon>Lactobacillales</taxon>
        <taxon>Enterococcaceae</taxon>
        <taxon>Tetragenococcus</taxon>
    </lineage>
</organism>
<gene>
    <name evidence="2" type="ORF">TMU3MR103_2113</name>
</gene>
<reference evidence="2 3" key="1">
    <citation type="submission" date="2014-08" db="EMBL/GenBank/DDBJ databases">
        <title>Genome sequence of Tetragenococcus muriaticus.</title>
        <authorList>
            <person name="Chuea-nongthon C."/>
            <person name="Rodtong S."/>
            <person name="Yongsawatdigul J."/>
            <person name="Steele J.L."/>
            <person name="Liu X.-y."/>
            <person name="Speers J."/>
            <person name="Glasner J.D."/>
            <person name="Neeno-Eckwall E.C."/>
        </authorList>
    </citation>
    <scope>NUCLEOTIDE SEQUENCE [LARGE SCALE GENOMIC DNA]</scope>
    <source>
        <strain evidence="2 3">3MR10-3</strain>
    </source>
</reference>
<name>A0A091BU68_9ENTE</name>
<dbReference type="RefSeq" id="WP_038024278.1">
    <property type="nucleotide sequence ID" value="NZ_JPVT01000237.1"/>
</dbReference>
<keyword evidence="3" id="KW-1185">Reference proteome</keyword>
<dbReference type="Proteomes" id="UP000029381">
    <property type="component" value="Unassembled WGS sequence"/>
</dbReference>
<sequence>MKSYELNDISYLSVPLPEDITRAKKNGDLIFAEELIHEKLTFPKTSQTLKKRLEGELAVLSALKKDQFPFDKLKAQQMLEDSFTEVKPREIEELVRTNNVEWIYKKGQMYVHRRFIENLVKTRKDYYLRYRYEEENNIDNERQTELDDNVRVMKHLGSRKAKITLKQTITPKVEMTNQEGPFLSHLPLPRSNGNTERQKVLATKGEVLDIADTTARQRTIAFQSDDKKDLTFEVEHEYEITATYHDLFKVMETQKDFAKQLSNEEKQIFRNELSEKSPHILFTTFLYKLLAEITSEEMNLIEKAYQIYEFVTTKVNYSYMREYFTIPNISEYCAINQKGDCGVQAILFITLCRMSGIPAKWESGLYISEYTQGPHDWAKFYLPTIGWVYADASFGGSAYRGNNLDRWKYYFGNLDVFRLPANDDIQTDFSIPKKQLRGDPIDNQRGELESAQRGLHFNQLDWRVNLIRFEVFKKVNN</sequence>
<feature type="domain" description="Transglutaminase-like" evidence="1">
    <location>
        <begin position="333"/>
        <end position="394"/>
    </location>
</feature>
<dbReference type="InterPro" id="IPR002931">
    <property type="entry name" value="Transglutaminase-like"/>
</dbReference>
<protein>
    <recommendedName>
        <fullName evidence="1">Transglutaminase-like domain-containing protein</fullName>
    </recommendedName>
</protein>
<evidence type="ECO:0000313" key="2">
    <source>
        <dbReference type="EMBL" id="KFN89216.1"/>
    </source>
</evidence>
<dbReference type="EMBL" id="JPVT01000237">
    <property type="protein sequence ID" value="KFN89216.1"/>
    <property type="molecule type" value="Genomic_DNA"/>
</dbReference>
<proteinExistence type="predicted"/>
<dbReference type="PANTHER" id="PTHR38339:SF1">
    <property type="entry name" value="TRANSGLUTAMINASE-LIKE DOMAIN-CONTAINING PROTEIN"/>
    <property type="match status" value="1"/>
</dbReference>
<evidence type="ECO:0000259" key="1">
    <source>
        <dbReference type="SMART" id="SM00460"/>
    </source>
</evidence>
<comment type="caution">
    <text evidence="2">The sequence shown here is derived from an EMBL/GenBank/DDBJ whole genome shotgun (WGS) entry which is preliminary data.</text>
</comment>
<dbReference type="PATRIC" id="fig|1302648.3.peg.2066"/>
<dbReference type="InterPro" id="IPR038765">
    <property type="entry name" value="Papain-like_cys_pep_sf"/>
</dbReference>
<dbReference type="SUPFAM" id="SSF54001">
    <property type="entry name" value="Cysteine proteinases"/>
    <property type="match status" value="1"/>
</dbReference>
<dbReference type="SMART" id="SM00460">
    <property type="entry name" value="TGc"/>
    <property type="match status" value="1"/>
</dbReference>